<keyword evidence="6" id="KW-1185">Reference proteome</keyword>
<keyword evidence="3" id="KW-0812">Transmembrane</keyword>
<dbReference type="Proteomes" id="UP000269041">
    <property type="component" value="Unassembled WGS sequence"/>
</dbReference>
<sequence length="582" mass="64460">MSDFRFLYPEWLVMLLPLVALVIWLLKRSHTKTLIAPHLAKAMGLSHSSSRSAIIISIIISGLLAVIALAGPSLTASERPSFTNASGRILIMDMSMSMYATDIKPNRLTQAKYKASDLLKQWKEGSTGLIAYAGDAYTVSPMTSDTHTILNQIPNLSPDLMPFQGANAARAVELAISMMKNTGLSHGDLVLITDDVDDNETANIEKLLDGTKWRLTILGVGTHSGAPIQLSDGSLLKSDSGQTVVAKSNFANMNKIIRTSQGLFMPIQLNNSDIDAISDLTSQVETTSKLNQGQQISDRVNNGIWLVPLLLIPALVMFRRGIVFALLVIVAPVLTTNNAEASPWLNDDQQAKKLFDSQKYTQAAQLFKNKEWQGIAQYEAGDYVAAIESLKDVQSPKGKYNLANAYAQNRDFDQAVELYEKVLADQPNNEDAKRNLEIVKQQQQQQQQQQNSADNTSSEQQKTSQSEQNSTPNKESSEKNPESAQPNEQKIAQDEQTSQSKDQADQQTPKQQATHNEQPKPKETSTQQPQEVSQQQETEQIDPELRKLEQVENARDPSRLLKAQLILQAKTKQPPENTGKKW</sequence>
<comment type="caution">
    <text evidence="5">The sequence shown here is derived from an EMBL/GenBank/DDBJ whole genome shotgun (WGS) entry which is preliminary data.</text>
</comment>
<keyword evidence="3" id="KW-1133">Transmembrane helix</keyword>
<organism evidence="5 6">
    <name type="scientific">Vibrio pectenicida</name>
    <dbReference type="NCBI Taxonomy" id="62763"/>
    <lineage>
        <taxon>Bacteria</taxon>
        <taxon>Pseudomonadati</taxon>
        <taxon>Pseudomonadota</taxon>
        <taxon>Gammaproteobacteria</taxon>
        <taxon>Vibrionales</taxon>
        <taxon>Vibrionaceae</taxon>
        <taxon>Vibrio</taxon>
    </lineage>
</organism>
<dbReference type="OrthoDB" id="9807628at2"/>
<dbReference type="Gene3D" id="1.25.40.10">
    <property type="entry name" value="Tetratricopeptide repeat domain"/>
    <property type="match status" value="1"/>
</dbReference>
<feature type="transmembrane region" description="Helical" evidence="3">
    <location>
        <begin position="6"/>
        <end position="26"/>
    </location>
</feature>
<dbReference type="Pfam" id="PF13519">
    <property type="entry name" value="VWA_2"/>
    <property type="match status" value="1"/>
</dbReference>
<evidence type="ECO:0000259" key="4">
    <source>
        <dbReference type="PROSITE" id="PS50234"/>
    </source>
</evidence>
<evidence type="ECO:0000313" key="6">
    <source>
        <dbReference type="Proteomes" id="UP000269041"/>
    </source>
</evidence>
<keyword evidence="1" id="KW-0802">TPR repeat</keyword>
<feature type="repeat" description="TPR" evidence="1">
    <location>
        <begin position="396"/>
        <end position="429"/>
    </location>
</feature>
<dbReference type="InterPro" id="IPR036465">
    <property type="entry name" value="vWFA_dom_sf"/>
</dbReference>
<name>A0A3R9FMZ0_9VIBR</name>
<dbReference type="InterPro" id="IPR019734">
    <property type="entry name" value="TPR_rpt"/>
</dbReference>
<dbReference type="RefSeq" id="WP_125320488.1">
    <property type="nucleotide sequence ID" value="NZ_RSFA01000022.1"/>
</dbReference>
<evidence type="ECO:0000256" key="2">
    <source>
        <dbReference type="SAM" id="MobiDB-lite"/>
    </source>
</evidence>
<reference evidence="5 6" key="1">
    <citation type="submission" date="2018-12" db="EMBL/GenBank/DDBJ databases">
        <title>Genomic taxonomy of the Vibrionaceae family.</title>
        <authorList>
            <person name="Gomez-Gil B."/>
            <person name="Enciso-Ibarra K."/>
        </authorList>
    </citation>
    <scope>NUCLEOTIDE SEQUENCE [LARGE SCALE GENOMIC DNA]</scope>
    <source>
        <strain evidence="5 6">CAIM 594</strain>
    </source>
</reference>
<dbReference type="PROSITE" id="PS50234">
    <property type="entry name" value="VWFA"/>
    <property type="match status" value="1"/>
</dbReference>
<feature type="compositionally biased region" description="Polar residues" evidence="2">
    <location>
        <begin position="482"/>
        <end position="516"/>
    </location>
</feature>
<dbReference type="AlphaFoldDB" id="A0A3R9FMZ0"/>
<evidence type="ECO:0000313" key="5">
    <source>
        <dbReference type="EMBL" id="RSD31808.1"/>
    </source>
</evidence>
<dbReference type="InterPro" id="IPR002035">
    <property type="entry name" value="VWF_A"/>
</dbReference>
<dbReference type="InterPro" id="IPR011990">
    <property type="entry name" value="TPR-like_helical_dom_sf"/>
</dbReference>
<feature type="compositionally biased region" description="Low complexity" evidence="2">
    <location>
        <begin position="524"/>
        <end position="538"/>
    </location>
</feature>
<dbReference type="Pfam" id="PF14559">
    <property type="entry name" value="TPR_19"/>
    <property type="match status" value="1"/>
</dbReference>
<dbReference type="PANTHER" id="PTHR22550:SF14">
    <property type="entry name" value="VWFA DOMAIN-CONTAINING PROTEIN"/>
    <property type="match status" value="1"/>
</dbReference>
<proteinExistence type="predicted"/>
<feature type="domain" description="VWFA" evidence="4">
    <location>
        <begin position="87"/>
        <end position="284"/>
    </location>
</feature>
<keyword evidence="3" id="KW-0472">Membrane</keyword>
<protein>
    <submittedName>
        <fullName evidence="5">VWA domain-containing protein</fullName>
    </submittedName>
</protein>
<evidence type="ECO:0000256" key="3">
    <source>
        <dbReference type="SAM" id="Phobius"/>
    </source>
</evidence>
<dbReference type="PROSITE" id="PS50005">
    <property type="entry name" value="TPR"/>
    <property type="match status" value="1"/>
</dbReference>
<feature type="compositionally biased region" description="Low complexity" evidence="2">
    <location>
        <begin position="441"/>
        <end position="471"/>
    </location>
</feature>
<dbReference type="SMART" id="SM00028">
    <property type="entry name" value="TPR"/>
    <property type="match status" value="1"/>
</dbReference>
<accession>A0A3R9FMZ0</accession>
<evidence type="ECO:0000256" key="1">
    <source>
        <dbReference type="PROSITE-ProRule" id="PRU00339"/>
    </source>
</evidence>
<dbReference type="InterPro" id="IPR050768">
    <property type="entry name" value="UPF0353/GerABKA_families"/>
</dbReference>
<feature type="transmembrane region" description="Helical" evidence="3">
    <location>
        <begin position="53"/>
        <end position="74"/>
    </location>
</feature>
<dbReference type="PANTHER" id="PTHR22550">
    <property type="entry name" value="SPORE GERMINATION PROTEIN"/>
    <property type="match status" value="1"/>
</dbReference>
<dbReference type="SUPFAM" id="SSF48452">
    <property type="entry name" value="TPR-like"/>
    <property type="match status" value="1"/>
</dbReference>
<gene>
    <name evidence="5" type="ORF">EJA03_06810</name>
</gene>
<dbReference type="SUPFAM" id="SSF53300">
    <property type="entry name" value="vWA-like"/>
    <property type="match status" value="1"/>
</dbReference>
<feature type="compositionally biased region" description="Basic and acidic residues" evidence="2">
    <location>
        <begin position="543"/>
        <end position="559"/>
    </location>
</feature>
<dbReference type="Gene3D" id="3.40.50.410">
    <property type="entry name" value="von Willebrand factor, type A domain"/>
    <property type="match status" value="1"/>
</dbReference>
<dbReference type="EMBL" id="RSFA01000022">
    <property type="protein sequence ID" value="RSD31808.1"/>
    <property type="molecule type" value="Genomic_DNA"/>
</dbReference>
<feature type="region of interest" description="Disordered" evidence="2">
    <location>
        <begin position="438"/>
        <end position="582"/>
    </location>
</feature>